<protein>
    <submittedName>
        <fullName evidence="1">DUF1800 domain-containing protein</fullName>
    </submittedName>
</protein>
<dbReference type="Proteomes" id="UP001416393">
    <property type="component" value="Unassembled WGS sequence"/>
</dbReference>
<reference evidence="1 2" key="1">
    <citation type="submission" date="2024-01" db="EMBL/GenBank/DDBJ databases">
        <title>Mariniflexile litorale sp. nov., isolated from the shallow sediments of the Sea of Japan.</title>
        <authorList>
            <person name="Romanenko L."/>
            <person name="Bystritskaya E."/>
            <person name="Isaeva M."/>
        </authorList>
    </citation>
    <scope>NUCLEOTIDE SEQUENCE [LARGE SCALE GENOMIC DNA]</scope>
    <source>
        <strain evidence="1 2">KCTC 32427</strain>
    </source>
</reference>
<dbReference type="EMBL" id="JAZHYP010000003">
    <property type="protein sequence ID" value="MEN3323642.1"/>
    <property type="molecule type" value="Genomic_DNA"/>
</dbReference>
<name>A0ABV0ABT4_9FLAO</name>
<dbReference type="Pfam" id="PF08811">
    <property type="entry name" value="DUF1800"/>
    <property type="match status" value="1"/>
</dbReference>
<comment type="caution">
    <text evidence="1">The sequence shown here is derived from an EMBL/GenBank/DDBJ whole genome shotgun (WGS) entry which is preliminary data.</text>
</comment>
<dbReference type="RefSeq" id="WP_346241266.1">
    <property type="nucleotide sequence ID" value="NZ_JAZHYP010000003.1"/>
</dbReference>
<dbReference type="InterPro" id="IPR014917">
    <property type="entry name" value="DUF1800"/>
</dbReference>
<evidence type="ECO:0000313" key="2">
    <source>
        <dbReference type="Proteomes" id="UP001416393"/>
    </source>
</evidence>
<gene>
    <name evidence="1" type="ORF">VP395_07880</name>
</gene>
<evidence type="ECO:0000313" key="1">
    <source>
        <dbReference type="EMBL" id="MEN3323642.1"/>
    </source>
</evidence>
<organism evidence="1 2">
    <name type="scientific">Mariniflexile soesokkakense</name>
    <dbReference type="NCBI Taxonomy" id="1343160"/>
    <lineage>
        <taxon>Bacteria</taxon>
        <taxon>Pseudomonadati</taxon>
        <taxon>Bacteroidota</taxon>
        <taxon>Flavobacteriia</taxon>
        <taxon>Flavobacteriales</taxon>
        <taxon>Flavobacteriaceae</taxon>
        <taxon>Mariniflexile</taxon>
    </lineage>
</organism>
<proteinExistence type="predicted"/>
<sequence>MKANHIQHLYWRSGFGILPNQLHALSKKKKEEVLENLFENSKRITPLKIDTSEIDSILIGETKISSENQKRLQQLSREKTIDLNGAWVNRLINPSELLREKMTLFWANVFVCEDNNVVYIQQFNNMLRQHALGNFKDFVNAVSKEAAMTKYLNTKQNKKQRPNENFARELMELFTLGEGHYTENDIKESAKAFTGYSHNLKGDFVFRRYTHDASIKTFFGKTGNFNGEDIIDIILEQKQCAKFICEKIYRYFVNDALNETHIKQMTDVFYRDYNIETLIRFVFSSEWFYNPENIGTKIKSPIEFLVGLNVLVPVVFNNPRQLLYIQKQLGQTLFGPPNVAGWKGGKSWIDSNTIVLRLKLPSILLNDAYISKSELGESDMMMAAKKSAFKNIYGKRFQTQHDWETFNKNFKQVDIKDLQDYILLSELSPKASNYLNSLNKVSKKEYGIQLMSLPEYQMC</sequence>
<accession>A0ABV0ABT4</accession>
<keyword evidence="2" id="KW-1185">Reference proteome</keyword>